<comment type="caution">
    <text evidence="2">The sequence shown here is derived from an EMBL/GenBank/DDBJ whole genome shotgun (WGS) entry which is preliminary data.</text>
</comment>
<dbReference type="PROSITE" id="PS51257">
    <property type="entry name" value="PROKAR_LIPOPROTEIN"/>
    <property type="match status" value="1"/>
</dbReference>
<reference evidence="2" key="1">
    <citation type="submission" date="2019-03" db="EMBL/GenBank/DDBJ databases">
        <title>Single cell metagenomics reveals metabolic interactions within the superorganism composed of flagellate Streblomastix strix and complex community of Bacteroidetes bacteria on its surface.</title>
        <authorList>
            <person name="Treitli S.C."/>
            <person name="Kolisko M."/>
            <person name="Husnik F."/>
            <person name="Keeling P."/>
            <person name="Hampl V."/>
        </authorList>
    </citation>
    <scope>NUCLEOTIDE SEQUENCE</scope>
    <source>
        <strain evidence="2">STM</strain>
    </source>
</reference>
<dbReference type="AlphaFoldDB" id="A0A5J4QUC7"/>
<sequence>MEKKFMKYLLLGVFTFVLGIAFVGCGEDYDDDISSLNNKTATLQSAITALETAKTDLQNQINAVKGDAAAEAVLQAKAAAVQAVADALKDLDVKAGDYTLTEVGTIIGQLQALNLDERITGLEALLEGLEGDEGSAGAIIEHARKIAALELQIAALEGYAEGETVKADIEALKALIASGGELTEEQLAQIVEQLKANGLESLVTLEQVSTLITGVSLVSSNPTLTFNATPSLVDYVFGDGYNGAATFSKAGVQEGVTTSSVIIRVTPASAIVDKNSIKLINSKGSTDINEYVKVYNNVEPYNGGVITKASTTGLYEVTFTLGENYDAQKVNGLIKSGGKNTAFAIAIENKTEGESRYVTTDFNAGINTIITTNSVYGLTFHVKDKPIEGINNRYSDKELKWSYTNPANNTNPSNSSATTPDKADDDRTNQSPLVVEVGEEFSVDLTGLGAGVYAYYVDFDLANASTAEASRWSSADISGVKQVYVYSKAPKASIKINEKTLVGTNIGFRVYAINYDGTLVDPDGKAFYVSCAAESIKGGTLEFVYTVTTNIGDNVDISAPFELPNGLNILNVASYTLYVDGVTINGVRENVDKSSGIGLRNDNGGIVFSWEEAKKLVLTNVQLQTLEDSGKAHTGKLTFLNASKQTLAVFDVRVSKVLPTRFPITGLQFQPTFDSGRITEQLTNDNDWDLDGDNGYDFKWFFNTSTTIYNGVKGQLRVKLDHPTDQDKNRIVQPERKYRISGIVGNTLYQNVTYTATVGYSYGNISSNTDHQYIVWSDYISTIRFSTSLDAARYIWNTTTGGRYSWENAGKQITYNKSVNPIIISSPGNRYLDDIQIIAGSNSPINLSNNPSGPMEAYYKGIDGSSDSRLRFVDNNGNYVEAQVEVKNGNEVSIATSLIGNEVSPGPGVLTAPSKATFRPVNAILYLKIKSKIPDNDGVQWLEKIIEFTPTVVE</sequence>
<gene>
    <name evidence="2" type="ORF">EZS27_026277</name>
</gene>
<accession>A0A5J4QUC7</accession>
<evidence type="ECO:0000256" key="1">
    <source>
        <dbReference type="SAM" id="MobiDB-lite"/>
    </source>
</evidence>
<dbReference type="EMBL" id="SNRY01002582">
    <property type="protein sequence ID" value="KAA6324391.1"/>
    <property type="molecule type" value="Genomic_DNA"/>
</dbReference>
<organism evidence="2">
    <name type="scientific">termite gut metagenome</name>
    <dbReference type="NCBI Taxonomy" id="433724"/>
    <lineage>
        <taxon>unclassified sequences</taxon>
        <taxon>metagenomes</taxon>
        <taxon>organismal metagenomes</taxon>
    </lineage>
</organism>
<feature type="compositionally biased region" description="Low complexity" evidence="1">
    <location>
        <begin position="404"/>
        <end position="420"/>
    </location>
</feature>
<proteinExistence type="predicted"/>
<evidence type="ECO:0000313" key="2">
    <source>
        <dbReference type="EMBL" id="KAA6324391.1"/>
    </source>
</evidence>
<feature type="region of interest" description="Disordered" evidence="1">
    <location>
        <begin position="402"/>
        <end position="428"/>
    </location>
</feature>
<protein>
    <submittedName>
        <fullName evidence="2">Uncharacterized protein</fullName>
    </submittedName>
</protein>
<name>A0A5J4QUC7_9ZZZZ</name>